<gene>
    <name evidence="1" type="ORF">BSTOLATCC_MIC25295</name>
</gene>
<evidence type="ECO:0000313" key="2">
    <source>
        <dbReference type="Proteomes" id="UP001162131"/>
    </source>
</evidence>
<reference evidence="1" key="1">
    <citation type="submission" date="2021-09" db="EMBL/GenBank/DDBJ databases">
        <authorList>
            <consortium name="AG Swart"/>
            <person name="Singh M."/>
            <person name="Singh A."/>
            <person name="Seah K."/>
            <person name="Emmerich C."/>
        </authorList>
    </citation>
    <scope>NUCLEOTIDE SEQUENCE</scope>
    <source>
        <strain evidence="1">ATCC30299</strain>
    </source>
</reference>
<evidence type="ECO:0000313" key="1">
    <source>
        <dbReference type="EMBL" id="CAG9320056.1"/>
    </source>
</evidence>
<dbReference type="EMBL" id="CAJZBQ010000024">
    <property type="protein sequence ID" value="CAG9320056.1"/>
    <property type="molecule type" value="Genomic_DNA"/>
</dbReference>
<proteinExistence type="predicted"/>
<protein>
    <submittedName>
        <fullName evidence="1">Uncharacterized protein</fullName>
    </submittedName>
</protein>
<comment type="caution">
    <text evidence="1">The sequence shown here is derived from an EMBL/GenBank/DDBJ whole genome shotgun (WGS) entry which is preliminary data.</text>
</comment>
<organism evidence="1 2">
    <name type="scientific">Blepharisma stoltei</name>
    <dbReference type="NCBI Taxonomy" id="1481888"/>
    <lineage>
        <taxon>Eukaryota</taxon>
        <taxon>Sar</taxon>
        <taxon>Alveolata</taxon>
        <taxon>Ciliophora</taxon>
        <taxon>Postciliodesmatophora</taxon>
        <taxon>Heterotrichea</taxon>
        <taxon>Heterotrichida</taxon>
        <taxon>Blepharismidae</taxon>
        <taxon>Blepharisma</taxon>
    </lineage>
</organism>
<dbReference type="Proteomes" id="UP001162131">
    <property type="component" value="Unassembled WGS sequence"/>
</dbReference>
<dbReference type="AlphaFoldDB" id="A0AAU9J2U7"/>
<accession>A0AAU9J2U7</accession>
<keyword evidence="2" id="KW-1185">Reference proteome</keyword>
<sequence>MDPQTSFRLPLLLRQSMKRASLSPKIVERLNRTIAFKEINETDQSFRDTRTIQELSPRICMRLNPGYRQEYSMARSEMKNRFRDHSKGRNHAVDKFFHKKKDEMVTYTENFFKNKILHGKR</sequence>
<name>A0AAU9J2U7_9CILI</name>